<reference evidence="4" key="1">
    <citation type="submission" date="2018-05" db="EMBL/GenBank/DDBJ databases">
        <authorList>
            <person name="Lanie J.A."/>
            <person name="Ng W.-L."/>
            <person name="Kazmierczak K.M."/>
            <person name="Andrzejewski T.M."/>
            <person name="Davidsen T.M."/>
            <person name="Wayne K.J."/>
            <person name="Tettelin H."/>
            <person name="Glass J.I."/>
            <person name="Rusch D."/>
            <person name="Podicherti R."/>
            <person name="Tsui H.-C.T."/>
            <person name="Winkler M.E."/>
        </authorList>
    </citation>
    <scope>NUCLEOTIDE SEQUENCE</scope>
</reference>
<feature type="domain" description="Orn/DAP/Arg decarboxylase 2 N-terminal" evidence="3">
    <location>
        <begin position="32"/>
        <end position="111"/>
    </location>
</feature>
<feature type="non-terminal residue" evidence="4">
    <location>
        <position position="111"/>
    </location>
</feature>
<evidence type="ECO:0000259" key="3">
    <source>
        <dbReference type="Pfam" id="PF02784"/>
    </source>
</evidence>
<comment type="cofactor">
    <cofactor evidence="1">
        <name>pyridoxal 5'-phosphate</name>
        <dbReference type="ChEBI" id="CHEBI:597326"/>
    </cofactor>
</comment>
<dbReference type="AlphaFoldDB" id="A0A382XH42"/>
<proteinExistence type="predicted"/>
<dbReference type="Gene3D" id="3.20.20.10">
    <property type="entry name" value="Alanine racemase"/>
    <property type="match status" value="1"/>
</dbReference>
<dbReference type="InterPro" id="IPR022644">
    <property type="entry name" value="De-COase2_N"/>
</dbReference>
<dbReference type="PANTHER" id="PTHR43727:SF2">
    <property type="entry name" value="GROUP IV DECARBOXYLASE"/>
    <property type="match status" value="1"/>
</dbReference>
<dbReference type="GO" id="GO:0008836">
    <property type="term" value="F:diaminopimelate decarboxylase activity"/>
    <property type="evidence" value="ECO:0007669"/>
    <property type="project" value="TreeGrafter"/>
</dbReference>
<dbReference type="EMBL" id="UINC01167727">
    <property type="protein sequence ID" value="SVD70392.1"/>
    <property type="molecule type" value="Genomic_DNA"/>
</dbReference>
<dbReference type="Pfam" id="PF02784">
    <property type="entry name" value="Orn_Arg_deC_N"/>
    <property type="match status" value="1"/>
</dbReference>
<name>A0A382XH42_9ZZZZ</name>
<evidence type="ECO:0000256" key="1">
    <source>
        <dbReference type="ARBA" id="ARBA00001933"/>
    </source>
</evidence>
<dbReference type="SUPFAM" id="SSF51419">
    <property type="entry name" value="PLP-binding barrel"/>
    <property type="match status" value="1"/>
</dbReference>
<accession>A0A382XH42</accession>
<dbReference type="InterPro" id="IPR029066">
    <property type="entry name" value="PLP-binding_barrel"/>
</dbReference>
<evidence type="ECO:0000313" key="4">
    <source>
        <dbReference type="EMBL" id="SVD70392.1"/>
    </source>
</evidence>
<dbReference type="PANTHER" id="PTHR43727">
    <property type="entry name" value="DIAMINOPIMELATE DECARBOXYLASE"/>
    <property type="match status" value="1"/>
</dbReference>
<protein>
    <recommendedName>
        <fullName evidence="3">Orn/DAP/Arg decarboxylase 2 N-terminal domain-containing protein</fullName>
    </recommendedName>
</protein>
<sequence length="111" mass="12687">MNYKNNHFYIENVSTEKIAKKYGTPVYSYSLKKIKNNIQNFKNYFKSFNPLICFSVKSNSNLEILKQIKKMGLGADVVSQGEMMKALRARINSKKIVFSGVGKTSKEISYA</sequence>
<keyword evidence="2" id="KW-0663">Pyridoxal phosphate</keyword>
<evidence type="ECO:0000256" key="2">
    <source>
        <dbReference type="ARBA" id="ARBA00022898"/>
    </source>
</evidence>
<organism evidence="4">
    <name type="scientific">marine metagenome</name>
    <dbReference type="NCBI Taxonomy" id="408172"/>
    <lineage>
        <taxon>unclassified sequences</taxon>
        <taxon>metagenomes</taxon>
        <taxon>ecological metagenomes</taxon>
    </lineage>
</organism>
<dbReference type="GO" id="GO:0009089">
    <property type="term" value="P:lysine biosynthetic process via diaminopimelate"/>
    <property type="evidence" value="ECO:0007669"/>
    <property type="project" value="TreeGrafter"/>
</dbReference>
<gene>
    <name evidence="4" type="ORF">METZ01_LOCUS423246</name>
</gene>